<feature type="compositionally biased region" description="Basic and acidic residues" evidence="7">
    <location>
        <begin position="299"/>
        <end position="312"/>
    </location>
</feature>
<feature type="compositionally biased region" description="Low complexity" evidence="7">
    <location>
        <begin position="315"/>
        <end position="334"/>
    </location>
</feature>
<dbReference type="InterPro" id="IPR008942">
    <property type="entry name" value="ENTH_VHS"/>
</dbReference>
<dbReference type="GO" id="GO:0005545">
    <property type="term" value="F:1-phosphatidylinositol binding"/>
    <property type="evidence" value="ECO:0007669"/>
    <property type="project" value="InterPro"/>
</dbReference>
<dbReference type="SUPFAM" id="SSF89009">
    <property type="entry name" value="GAT-like domain"/>
    <property type="match status" value="1"/>
</dbReference>
<dbReference type="InterPro" id="IPR011417">
    <property type="entry name" value="ANTH_dom"/>
</dbReference>
<evidence type="ECO:0000256" key="4">
    <source>
        <dbReference type="ARBA" id="ARBA00061059"/>
    </source>
</evidence>
<protein>
    <recommendedName>
        <fullName evidence="8">ENTH domain-containing protein</fullName>
    </recommendedName>
</protein>
<dbReference type="SUPFAM" id="SSF48464">
    <property type="entry name" value="ENTH/VHS domain"/>
    <property type="match status" value="1"/>
</dbReference>
<dbReference type="SMART" id="SM00273">
    <property type="entry name" value="ENTH"/>
    <property type="match status" value="1"/>
</dbReference>
<dbReference type="PROSITE" id="PS50942">
    <property type="entry name" value="ENTH"/>
    <property type="match status" value="1"/>
</dbReference>
<gene>
    <name evidence="9" type="ORF">BABINDRAFT_166362</name>
</gene>
<dbReference type="FunFam" id="1.20.58.150:FF:000004">
    <property type="entry name" value="ENTH domain protein"/>
    <property type="match status" value="1"/>
</dbReference>
<evidence type="ECO:0000256" key="2">
    <source>
        <dbReference type="ARBA" id="ARBA00022490"/>
    </source>
</evidence>
<feature type="coiled-coil region" evidence="6">
    <location>
        <begin position="687"/>
        <end position="714"/>
    </location>
</feature>
<dbReference type="GO" id="GO:0005546">
    <property type="term" value="F:phosphatidylinositol-4,5-bisphosphate binding"/>
    <property type="evidence" value="ECO:0007669"/>
    <property type="project" value="TreeGrafter"/>
</dbReference>
<comment type="similarity">
    <text evidence="4">Belongs to the AP180 family.</text>
</comment>
<proteinExistence type="inferred from homology"/>
<dbReference type="InterPro" id="IPR013809">
    <property type="entry name" value="ENTH"/>
</dbReference>
<dbReference type="GO" id="GO:0048268">
    <property type="term" value="P:clathrin coat assembly"/>
    <property type="evidence" value="ECO:0007669"/>
    <property type="project" value="InterPro"/>
</dbReference>
<keyword evidence="6" id="KW-0175">Coiled coil</keyword>
<dbReference type="GO" id="GO:0032050">
    <property type="term" value="F:clathrin heavy chain binding"/>
    <property type="evidence" value="ECO:0007669"/>
    <property type="project" value="TreeGrafter"/>
</dbReference>
<name>A0A1E3QT12_9ASCO</name>
<evidence type="ECO:0000313" key="9">
    <source>
        <dbReference type="EMBL" id="ODQ80778.1"/>
    </source>
</evidence>
<dbReference type="Proteomes" id="UP000094336">
    <property type="component" value="Unassembled WGS sequence"/>
</dbReference>
<dbReference type="CDD" id="cd16988">
    <property type="entry name" value="ANTH_N_YAP180"/>
    <property type="match status" value="1"/>
</dbReference>
<accession>A0A1E3QT12</accession>
<evidence type="ECO:0000256" key="3">
    <source>
        <dbReference type="ARBA" id="ARBA00058079"/>
    </source>
</evidence>
<dbReference type="InterPro" id="IPR045192">
    <property type="entry name" value="AP180-like"/>
</dbReference>
<comment type="subcellular location">
    <subcellularLocation>
        <location evidence="1">Cytoplasm</location>
    </subcellularLocation>
</comment>
<evidence type="ECO:0000313" key="10">
    <source>
        <dbReference type="Proteomes" id="UP000094336"/>
    </source>
</evidence>
<reference evidence="10" key="1">
    <citation type="submission" date="2016-05" db="EMBL/GenBank/DDBJ databases">
        <title>Comparative genomics of biotechnologically important yeasts.</title>
        <authorList>
            <consortium name="DOE Joint Genome Institute"/>
            <person name="Riley R."/>
            <person name="Haridas S."/>
            <person name="Wolfe K.H."/>
            <person name="Lopes M.R."/>
            <person name="Hittinger C.T."/>
            <person name="Goker M."/>
            <person name="Salamov A."/>
            <person name="Wisecaver J."/>
            <person name="Long T.M."/>
            <person name="Aerts A.L."/>
            <person name="Barry K."/>
            <person name="Choi C."/>
            <person name="Clum A."/>
            <person name="Coughlan A.Y."/>
            <person name="Deshpande S."/>
            <person name="Douglass A.P."/>
            <person name="Hanson S.J."/>
            <person name="Klenk H.-P."/>
            <person name="Labutti K."/>
            <person name="Lapidus A."/>
            <person name="Lindquist E."/>
            <person name="Lipzen A."/>
            <person name="Meier-Kolthoff J.P."/>
            <person name="Ohm R.A."/>
            <person name="Otillar R.P."/>
            <person name="Pangilinan J."/>
            <person name="Peng Y."/>
            <person name="Rokas A."/>
            <person name="Rosa C.A."/>
            <person name="Scheuner C."/>
            <person name="Sibirny A.A."/>
            <person name="Slot J.C."/>
            <person name="Stielow J.B."/>
            <person name="Sun H."/>
            <person name="Kurtzman C.P."/>
            <person name="Blackwell M."/>
            <person name="Grigoriev I.V."/>
            <person name="Jeffries T.W."/>
        </authorList>
    </citation>
    <scope>NUCLEOTIDE SEQUENCE [LARGE SCALE GENOMIC DNA]</scope>
    <source>
        <strain evidence="10">NRRL Y-12698</strain>
    </source>
</reference>
<feature type="region of interest" description="Disordered" evidence="7">
    <location>
        <begin position="517"/>
        <end position="543"/>
    </location>
</feature>
<evidence type="ECO:0000256" key="1">
    <source>
        <dbReference type="ARBA" id="ARBA00004496"/>
    </source>
</evidence>
<dbReference type="GO" id="GO:0006900">
    <property type="term" value="P:vesicle budding from membrane"/>
    <property type="evidence" value="ECO:0007669"/>
    <property type="project" value="TreeGrafter"/>
</dbReference>
<dbReference type="GO" id="GO:0072583">
    <property type="term" value="P:clathrin-dependent endocytosis"/>
    <property type="evidence" value="ECO:0007669"/>
    <property type="project" value="InterPro"/>
</dbReference>
<feature type="domain" description="ENTH" evidence="8">
    <location>
        <begin position="1"/>
        <end position="135"/>
    </location>
</feature>
<dbReference type="PANTHER" id="PTHR22951">
    <property type="entry name" value="CLATHRIN ASSEMBLY PROTEIN"/>
    <property type="match status" value="1"/>
</dbReference>
<dbReference type="GO" id="GO:0005905">
    <property type="term" value="C:clathrin-coated pit"/>
    <property type="evidence" value="ECO:0007669"/>
    <property type="project" value="TreeGrafter"/>
</dbReference>
<feature type="compositionally biased region" description="Low complexity" evidence="7">
    <location>
        <begin position="735"/>
        <end position="762"/>
    </location>
</feature>
<feature type="compositionally biased region" description="Polar residues" evidence="7">
    <location>
        <begin position="517"/>
        <end position="528"/>
    </location>
</feature>
<dbReference type="EMBL" id="KV454429">
    <property type="protein sequence ID" value="ODQ80778.1"/>
    <property type="molecule type" value="Genomic_DNA"/>
</dbReference>
<dbReference type="Gene3D" id="1.20.58.150">
    <property type="entry name" value="ANTH domain"/>
    <property type="match status" value="1"/>
</dbReference>
<feature type="region of interest" description="Disordered" evidence="7">
    <location>
        <begin position="735"/>
        <end position="770"/>
    </location>
</feature>
<evidence type="ECO:0000256" key="7">
    <source>
        <dbReference type="SAM" id="MobiDB-lite"/>
    </source>
</evidence>
<feature type="region of interest" description="Disordered" evidence="7">
    <location>
        <begin position="299"/>
        <end position="334"/>
    </location>
</feature>
<dbReference type="STRING" id="984486.A0A1E3QT12"/>
<keyword evidence="10" id="KW-1185">Reference proteome</keyword>
<dbReference type="RefSeq" id="XP_018986106.1">
    <property type="nucleotide sequence ID" value="XM_019130422.1"/>
</dbReference>
<evidence type="ECO:0000256" key="5">
    <source>
        <dbReference type="ARBA" id="ARBA00061916"/>
    </source>
</evidence>
<evidence type="ECO:0000256" key="6">
    <source>
        <dbReference type="SAM" id="Coils"/>
    </source>
</evidence>
<sequence>MLTFDKLVKGATKVKVAAPKPKYIEPLLLSTSSTRYEEFIEIMQAIGLRIKDPAWSVVYKAYIVLHIMVREGETGLVLKYLTEHPKYLKPTAIVQSANHNLGFGSGLNSDAAFVIRYAKYLECRAVEFDGPQIDYVRNGRMSNSFTSKKQDGGRLRSLTVDKGLLKEVESVIAQIASLVGCKFTEGEVNNDVILTAFRMLVNDLLALYQALNEGVINILEHFFEMRFFDAERAFKIYVKFVALTEKVVAYLRVAKHLEYYTKSHVPTIKHAPTALTSSLEEYLKDVNFETNRQQYLAEKGKKEGVTEPKVQEKAQPQSQVQSQVPSQTQIPSQALTQSQIPAAAQITQQTVTVPNPWGGLSLTPQVATFTPYEQGQTPSVANLQPLSAEVLSYTGQPFVFAQKTSLPTGAGFGTQPQPQQNQMFAGQPQAFASQPTQALNAQPQAFTGQPAFNSQSLAFTGQPLAFVQNQAFTHQPSEVFSQTAFTGNFTGVQPSTVFSQQPASFSNSFTGQPLKTASTFTGTPQQSVEPLKPIATGTNNPFSRDNTVVSATIMSVNRAQSNPFSSKRSSSSSVLPAVGENSVANLMGRPLSLQQTGTNPFMAKSVTGGPSLGMSPQVTGLNPFRLSSQAPNSQVFPQQQQSLQPQFTAGGLERLPTVPVFPETQQAAILEQAQMKARHELEQSMLQQRQQQQMQQKQQQLQQQQANQQQYHQQQQMMQQQALNQQATGWGFQQQPTGAFQQQPQFQQTGLLQQAQPQTTGGFYSGPSLI</sequence>
<dbReference type="GO" id="GO:0030136">
    <property type="term" value="C:clathrin-coated vesicle"/>
    <property type="evidence" value="ECO:0007669"/>
    <property type="project" value="InterPro"/>
</dbReference>
<dbReference type="GeneID" id="30148275"/>
<comment type="subunit">
    <text evidence="5">Interacts with PAN1 and the clathrin heavy and light chains CHC1 and CLC1.</text>
</comment>
<dbReference type="InterPro" id="IPR014712">
    <property type="entry name" value="ANTH_dom_sf"/>
</dbReference>
<evidence type="ECO:0000259" key="8">
    <source>
        <dbReference type="PROSITE" id="PS50942"/>
    </source>
</evidence>
<keyword evidence="2" id="KW-0963">Cytoplasm</keyword>
<dbReference type="GO" id="GO:0000149">
    <property type="term" value="F:SNARE binding"/>
    <property type="evidence" value="ECO:0007669"/>
    <property type="project" value="TreeGrafter"/>
</dbReference>
<comment type="function">
    <text evidence="3">Involved in endocytosis and clathrin cage assembly.</text>
</comment>
<dbReference type="PANTHER" id="PTHR22951:SF5">
    <property type="entry name" value="PHOSPHATIDYLINOSITOL-BINDING CLATHRIN ASSEMBLY PROTEIN LAP"/>
    <property type="match status" value="1"/>
</dbReference>
<dbReference type="AlphaFoldDB" id="A0A1E3QT12"/>
<dbReference type="Pfam" id="PF07651">
    <property type="entry name" value="ANTH"/>
    <property type="match status" value="1"/>
</dbReference>
<dbReference type="Gene3D" id="1.25.40.90">
    <property type="match status" value="1"/>
</dbReference>
<dbReference type="OrthoDB" id="44015at2759"/>
<organism evidence="9 10">
    <name type="scientific">Babjeviella inositovora NRRL Y-12698</name>
    <dbReference type="NCBI Taxonomy" id="984486"/>
    <lineage>
        <taxon>Eukaryota</taxon>
        <taxon>Fungi</taxon>
        <taxon>Dikarya</taxon>
        <taxon>Ascomycota</taxon>
        <taxon>Saccharomycotina</taxon>
        <taxon>Pichiomycetes</taxon>
        <taxon>Serinales incertae sedis</taxon>
        <taxon>Babjeviella</taxon>
    </lineage>
</organism>